<evidence type="ECO:0008006" key="4">
    <source>
        <dbReference type="Google" id="ProtNLM"/>
    </source>
</evidence>
<accession>A0A7Y6NQS5</accession>
<dbReference type="Proteomes" id="UP000529637">
    <property type="component" value="Unassembled WGS sequence"/>
</dbReference>
<evidence type="ECO:0000313" key="3">
    <source>
        <dbReference type="Proteomes" id="UP000529637"/>
    </source>
</evidence>
<evidence type="ECO:0000256" key="1">
    <source>
        <dbReference type="SAM" id="MobiDB-lite"/>
    </source>
</evidence>
<keyword evidence="3" id="KW-1185">Reference proteome</keyword>
<sequence length="220" mass="24065">MGQDKAARKSKGAGRDPGGFVALPWSVLDSDAYRNLSANARALLLEVARQFHHDDNGRMILTRDYMATRGWNSSDMLVKAKRELLENKLIFETVKGRRPNKASWYALTWYSLDKIPGFDPNVEVDFKRGAYRDVKPKATGVLSVPLHGTRTYSIAPPHGTEGPSPVPPHGAMRAQNGHCSVPPHGTPLEMPSAGAVVPLLPQGQKQRAARSGARLKVARP</sequence>
<dbReference type="AlphaFoldDB" id="A0A7Y6NQS5"/>
<gene>
    <name evidence="2" type="ORF">HQN59_17695</name>
</gene>
<dbReference type="RefSeq" id="WP_176070432.1">
    <property type="nucleotide sequence ID" value="NZ_JABWMJ010000008.1"/>
</dbReference>
<reference evidence="2 3" key="1">
    <citation type="submission" date="2020-06" db="EMBL/GenBank/DDBJ databases">
        <title>Schlegella sp. ID0723 isolated from air conditioner.</title>
        <authorList>
            <person name="Kim D.Y."/>
            <person name="Kim D.-U."/>
        </authorList>
    </citation>
    <scope>NUCLEOTIDE SEQUENCE [LARGE SCALE GENOMIC DNA]</scope>
    <source>
        <strain evidence="2 3">ID0723</strain>
    </source>
</reference>
<comment type="caution">
    <text evidence="2">The sequence shown here is derived from an EMBL/GenBank/DDBJ whole genome shotgun (WGS) entry which is preliminary data.</text>
</comment>
<evidence type="ECO:0000313" key="2">
    <source>
        <dbReference type="EMBL" id="NUZ07603.1"/>
    </source>
</evidence>
<protein>
    <recommendedName>
        <fullName evidence="4">Replication protein</fullName>
    </recommendedName>
</protein>
<proteinExistence type="predicted"/>
<feature type="region of interest" description="Disordered" evidence="1">
    <location>
        <begin position="201"/>
        <end position="220"/>
    </location>
</feature>
<dbReference type="EMBL" id="JABWMJ010000008">
    <property type="protein sequence ID" value="NUZ07603.1"/>
    <property type="molecule type" value="Genomic_DNA"/>
</dbReference>
<organism evidence="2 3">
    <name type="scientific">Piscinibacter koreensis</name>
    <dbReference type="NCBI Taxonomy" id="2742824"/>
    <lineage>
        <taxon>Bacteria</taxon>
        <taxon>Pseudomonadati</taxon>
        <taxon>Pseudomonadota</taxon>
        <taxon>Betaproteobacteria</taxon>
        <taxon>Burkholderiales</taxon>
        <taxon>Sphaerotilaceae</taxon>
        <taxon>Piscinibacter</taxon>
    </lineage>
</organism>
<name>A0A7Y6NQS5_9BURK</name>